<dbReference type="CDD" id="cd17214">
    <property type="entry name" value="RA_CYR1_like"/>
    <property type="match status" value="1"/>
</dbReference>
<reference evidence="17 18" key="1">
    <citation type="submission" date="2024-07" db="EMBL/GenBank/DDBJ databases">
        <title>Draft sequence of the Neodothiora populina.</title>
        <authorList>
            <person name="Drown D.D."/>
            <person name="Schuette U.S."/>
            <person name="Buechlein A.B."/>
            <person name="Rusch D.R."/>
            <person name="Winton L.W."/>
            <person name="Adams G.A."/>
        </authorList>
    </citation>
    <scope>NUCLEOTIDE SEQUENCE [LARGE SCALE GENOMIC DNA]</scope>
    <source>
        <strain evidence="17 18">CPC 39397</strain>
    </source>
</reference>
<dbReference type="SUPFAM" id="SSF55073">
    <property type="entry name" value="Nucleotide cyclase"/>
    <property type="match status" value="1"/>
</dbReference>
<gene>
    <name evidence="17" type="ORF">AAFC00_001660</name>
</gene>
<feature type="compositionally biased region" description="Polar residues" evidence="13">
    <location>
        <begin position="340"/>
        <end position="354"/>
    </location>
</feature>
<dbReference type="PROSITE" id="PS51450">
    <property type="entry name" value="LRR"/>
    <property type="match status" value="3"/>
</dbReference>
<evidence type="ECO:0000259" key="15">
    <source>
        <dbReference type="PROSITE" id="PS50200"/>
    </source>
</evidence>
<feature type="compositionally biased region" description="Polar residues" evidence="13">
    <location>
        <begin position="241"/>
        <end position="251"/>
    </location>
</feature>
<dbReference type="SMART" id="SM00044">
    <property type="entry name" value="CYCc"/>
    <property type="match status" value="1"/>
</dbReference>
<feature type="compositionally biased region" description="Polar residues" evidence="13">
    <location>
        <begin position="1"/>
        <end position="34"/>
    </location>
</feature>
<dbReference type="SMART" id="SM00365">
    <property type="entry name" value="LRR_SD22"/>
    <property type="match status" value="6"/>
</dbReference>
<keyword evidence="7" id="KW-0677">Repeat</keyword>
<feature type="region of interest" description="Disordered" evidence="13">
    <location>
        <begin position="1"/>
        <end position="82"/>
    </location>
</feature>
<dbReference type="Gene3D" id="3.80.10.10">
    <property type="entry name" value="Ribonuclease Inhibitor"/>
    <property type="match status" value="3"/>
</dbReference>
<dbReference type="SMART" id="SM00364">
    <property type="entry name" value="LRR_BAC"/>
    <property type="match status" value="10"/>
</dbReference>
<feature type="region of interest" description="Disordered" evidence="13">
    <location>
        <begin position="1068"/>
        <end position="1092"/>
    </location>
</feature>
<feature type="region of interest" description="Disordered" evidence="13">
    <location>
        <begin position="118"/>
        <end position="479"/>
    </location>
</feature>
<dbReference type="GeneID" id="95975363"/>
<comment type="caution">
    <text evidence="17">The sequence shown here is derived from an EMBL/GenBank/DDBJ whole genome shotgun (WGS) entry which is preliminary data.</text>
</comment>
<comment type="catalytic activity">
    <reaction evidence="1">
        <text>ATP = 3',5'-cyclic AMP + diphosphate</text>
        <dbReference type="Rhea" id="RHEA:15389"/>
        <dbReference type="ChEBI" id="CHEBI:30616"/>
        <dbReference type="ChEBI" id="CHEBI:33019"/>
        <dbReference type="ChEBI" id="CHEBI:58165"/>
        <dbReference type="EC" id="4.6.1.1"/>
    </reaction>
</comment>
<feature type="compositionally biased region" description="Polar residues" evidence="13">
    <location>
        <begin position="1135"/>
        <end position="1160"/>
    </location>
</feature>
<evidence type="ECO:0000256" key="11">
    <source>
        <dbReference type="ARBA" id="ARBA00032597"/>
    </source>
</evidence>
<dbReference type="InterPro" id="IPR003591">
    <property type="entry name" value="Leu-rich_rpt_typical-subtyp"/>
</dbReference>
<dbReference type="InterPro" id="IPR050216">
    <property type="entry name" value="LRR_domain-containing"/>
</dbReference>
<dbReference type="EMBL" id="JBFMKM010000001">
    <property type="protein sequence ID" value="KAL1311540.1"/>
    <property type="molecule type" value="Genomic_DNA"/>
</dbReference>
<dbReference type="Pfam" id="PF23010">
    <property type="entry name" value="RA_3"/>
    <property type="match status" value="1"/>
</dbReference>
<feature type="compositionally biased region" description="Pro residues" evidence="13">
    <location>
        <begin position="1068"/>
        <end position="1080"/>
    </location>
</feature>
<feature type="compositionally biased region" description="Basic and acidic residues" evidence="13">
    <location>
        <begin position="390"/>
        <end position="401"/>
    </location>
</feature>
<feature type="compositionally biased region" description="Polar residues" evidence="13">
    <location>
        <begin position="182"/>
        <end position="196"/>
    </location>
</feature>
<feature type="compositionally biased region" description="Polar residues" evidence="13">
    <location>
        <begin position="1109"/>
        <end position="1127"/>
    </location>
</feature>
<dbReference type="Gene3D" id="3.60.40.10">
    <property type="entry name" value="PPM-type phosphatase domain"/>
    <property type="match status" value="1"/>
</dbReference>
<evidence type="ECO:0000313" key="17">
    <source>
        <dbReference type="EMBL" id="KAL1311540.1"/>
    </source>
</evidence>
<dbReference type="EC" id="4.6.1.1" evidence="3"/>
<dbReference type="Pfam" id="PF08509">
    <property type="entry name" value="Ad_cyc_g-alpha"/>
    <property type="match status" value="1"/>
</dbReference>
<dbReference type="InterPro" id="IPR001054">
    <property type="entry name" value="A/G_cyclase"/>
</dbReference>
<dbReference type="InterPro" id="IPR013716">
    <property type="entry name" value="Adenylate_cyclase_G-a-bd"/>
</dbReference>
<dbReference type="Pfam" id="PF00211">
    <property type="entry name" value="Guanylate_cyc"/>
    <property type="match status" value="1"/>
</dbReference>
<dbReference type="InterPro" id="IPR001611">
    <property type="entry name" value="Leu-rich_rpt"/>
</dbReference>
<evidence type="ECO:0000256" key="8">
    <source>
        <dbReference type="ARBA" id="ARBA00022842"/>
    </source>
</evidence>
<evidence type="ECO:0000256" key="6">
    <source>
        <dbReference type="ARBA" id="ARBA00022723"/>
    </source>
</evidence>
<evidence type="ECO:0000256" key="5">
    <source>
        <dbReference type="ARBA" id="ARBA00022614"/>
    </source>
</evidence>
<feature type="compositionally biased region" description="Low complexity" evidence="13">
    <location>
        <begin position="356"/>
        <end position="376"/>
    </location>
</feature>
<dbReference type="SUPFAM" id="SSF52075">
    <property type="entry name" value="Outer arm dynein light chain 1"/>
    <property type="match status" value="1"/>
</dbReference>
<evidence type="ECO:0000256" key="4">
    <source>
        <dbReference type="ARBA" id="ARBA00021420"/>
    </source>
</evidence>
<feature type="domain" description="Guanylate cyclase" evidence="14">
    <location>
        <begin position="1715"/>
        <end position="1852"/>
    </location>
</feature>
<evidence type="ECO:0000256" key="7">
    <source>
        <dbReference type="ARBA" id="ARBA00022737"/>
    </source>
</evidence>
<keyword evidence="18" id="KW-1185">Reference proteome</keyword>
<evidence type="ECO:0000256" key="10">
    <source>
        <dbReference type="ARBA" id="ARBA00023239"/>
    </source>
</evidence>
<feature type="compositionally biased region" description="Basic residues" evidence="13">
    <location>
        <begin position="303"/>
        <end position="314"/>
    </location>
</feature>
<dbReference type="InterPro" id="IPR055414">
    <property type="entry name" value="LRR_R13L4/SHOC2-like"/>
</dbReference>
<dbReference type="SMART" id="SM00369">
    <property type="entry name" value="LRR_TYP"/>
    <property type="match status" value="11"/>
</dbReference>
<dbReference type="InterPro" id="IPR001932">
    <property type="entry name" value="PPM-type_phosphatase-like_dom"/>
</dbReference>
<dbReference type="InterPro" id="IPR032675">
    <property type="entry name" value="LRR_dom_sf"/>
</dbReference>
<dbReference type="Pfam" id="PF13855">
    <property type="entry name" value="LRR_8"/>
    <property type="match status" value="1"/>
</dbReference>
<dbReference type="PANTHER" id="PTHR48051:SF1">
    <property type="entry name" value="RAS SUPPRESSOR PROTEIN 1"/>
    <property type="match status" value="1"/>
</dbReference>
<keyword evidence="10" id="KW-0456">Lyase</keyword>
<dbReference type="CDD" id="cd00143">
    <property type="entry name" value="PP2Cc"/>
    <property type="match status" value="1"/>
</dbReference>
<feature type="compositionally biased region" description="Basic and acidic residues" evidence="13">
    <location>
        <begin position="41"/>
        <end position="51"/>
    </location>
</feature>
<keyword evidence="5" id="KW-0433">Leucine-rich repeat</keyword>
<dbReference type="InterPro" id="IPR055071">
    <property type="entry name" value="RA_PHLPP-like"/>
</dbReference>
<dbReference type="InterPro" id="IPR000159">
    <property type="entry name" value="RA_dom"/>
</dbReference>
<evidence type="ECO:0000256" key="2">
    <source>
        <dbReference type="ARBA" id="ARBA00005381"/>
    </source>
</evidence>
<feature type="compositionally biased region" description="Low complexity" evidence="13">
    <location>
        <begin position="143"/>
        <end position="154"/>
    </location>
</feature>
<evidence type="ECO:0000313" key="18">
    <source>
        <dbReference type="Proteomes" id="UP001562354"/>
    </source>
</evidence>
<dbReference type="SUPFAM" id="SSF52058">
    <property type="entry name" value="L domain-like"/>
    <property type="match status" value="2"/>
</dbReference>
<proteinExistence type="inferred from homology"/>
<evidence type="ECO:0000256" key="12">
    <source>
        <dbReference type="ARBA" id="ARBA00032637"/>
    </source>
</evidence>
<dbReference type="Pfam" id="PF00481">
    <property type="entry name" value="PP2C"/>
    <property type="match status" value="1"/>
</dbReference>
<evidence type="ECO:0000256" key="1">
    <source>
        <dbReference type="ARBA" id="ARBA00001593"/>
    </source>
</evidence>
<evidence type="ECO:0000256" key="9">
    <source>
        <dbReference type="ARBA" id="ARBA00022998"/>
    </source>
</evidence>
<name>A0ABR3PPQ2_9PEZI</name>
<dbReference type="SMART" id="SM00314">
    <property type="entry name" value="RA"/>
    <property type="match status" value="1"/>
</dbReference>
<keyword evidence="8" id="KW-0460">Magnesium</keyword>
<feature type="domain" description="PPM-type phosphatase" evidence="16">
    <location>
        <begin position="1376"/>
        <end position="1654"/>
    </location>
</feature>
<organism evidence="17 18">
    <name type="scientific">Neodothiora populina</name>
    <dbReference type="NCBI Taxonomy" id="2781224"/>
    <lineage>
        <taxon>Eukaryota</taxon>
        <taxon>Fungi</taxon>
        <taxon>Dikarya</taxon>
        <taxon>Ascomycota</taxon>
        <taxon>Pezizomycotina</taxon>
        <taxon>Dothideomycetes</taxon>
        <taxon>Dothideomycetidae</taxon>
        <taxon>Dothideales</taxon>
        <taxon>Dothioraceae</taxon>
        <taxon>Neodothiora</taxon>
    </lineage>
</organism>
<evidence type="ECO:0000256" key="13">
    <source>
        <dbReference type="SAM" id="MobiDB-lite"/>
    </source>
</evidence>
<protein>
    <recommendedName>
        <fullName evidence="4">Adenylate cyclase</fullName>
        <ecNumber evidence="3">4.6.1.1</ecNumber>
    </recommendedName>
    <alternativeName>
        <fullName evidence="11">ATP pyrophosphate-lyase</fullName>
    </alternativeName>
    <alternativeName>
        <fullName evidence="12">Adenylyl cyclase</fullName>
    </alternativeName>
</protein>
<dbReference type="SUPFAM" id="SSF81606">
    <property type="entry name" value="PP2C-like"/>
    <property type="match status" value="1"/>
</dbReference>
<dbReference type="Proteomes" id="UP001562354">
    <property type="component" value="Unassembled WGS sequence"/>
</dbReference>
<dbReference type="RefSeq" id="XP_069204389.1">
    <property type="nucleotide sequence ID" value="XM_069340870.1"/>
</dbReference>
<sequence length="2092" mass="230542">MTRKGQSNVQRHGSTESSGAESWRSQDTVKNGLTANPGEITPKRSKLDRQTRPGNDVDVSPSTIVNPTLPRPNLSDIAPWDSSDFSDYRKDLSVLESPSCNVPGGGVPAILRQPPTASAVVSPWSTDPQIAHGRSNPTSHMASSVFGSFYNSSSDDLPQLSPGFVPPDGHSAPWDEDRRPSVASNSTLSSTGSKRSFTGRFHKKLAGFFGEDFDPNEARNNSDGSIQTAGVLGADERDRQGSGTTKAESPNPSLPRTPGPSSEVTPWVFQDPPNNDPPQNTREPQGLPVPSAASKRASIVPPHRLHLPGHRHHRSNDDNKIAPRPATSREGSYARPGEFSFSSDGQSSMASVSTLRPRAASPSPSMRSLSSIASAPKPDIAHRSPSNADRNGKRSLFDRVTGRHKLDKADGGSLKSLPASTASLVQPLRPGSSTKDAPPPKQRKGPLGPDGKPMTLGLSQPTSRKEHTRLPFKGSKKPVVELDPRLARDPNARQPVTRNASALWHLDTDMSRMEGIVDKGQPMTPPVNSEIYSGFPGFDQKPPEEETGGAWDAPDSWAVKKVADANIGRLGEVDEAGKVPGDADPGPMFYMRIFRADSTFAVISAGLNTTAAELIQMMAKKTFLQDALDTYQIVMRKTGSSRQLEAGERPLAIQKAQLEMAGYQEKDRPEELGREDHGYLCRFTFLPGKLSGYSSLDRDPGFNKMQKFNHIDLSGRDLITIPITLYQKATELISLNLSKNLSLDIPKDFIQSCTNLREIKYTSNEAWRLPPGISLASKLTMLDVSNNRLEQMQHADLHKLHNLISLKLSNNKLTSLPAYFGCYQALRSLNLASNFLDEFPDFLCELKTLVDLDISFNSISALPKIGKLTNLERLYATNNKLSGAFPSSFSNLVNLTQIDVRFNSITNIDIMAQLPKLETLMVGHNSISAFEMSFHRMKVLTMDHNPVTRFGLNMPVPTLSVLNLASAKLSQLPDDLFAKMPSITKLVLDKNHFVALSHLVGRLGKLEHLSVAKNLLNALPADIGRLQELKYFDVRENNLGKLPAEIWFARKLESLNVASNVLTEFPKPGAPLPPLPPDSTPTPNSLAPNWSSPDYEELGKLEAFQLRRPSQASGGSAATNSSPSSGRKASVASAYAQSTRNMSTLARSTTETSLGTVTASSRKDSTMSGRLANTFAQSLRHLVLTDNRLSDDIFDEIIMLPELRVLNISYNDLYDIPPRTLRRWPQLTELYLSGNDLSSLPAEDLEEGSLLRVLHLNGNRFNVLPAELGKVGKLQTLDVGSNALKYNVSNWPYDWNWNWNHQLRYLNMSGNKRLEIKPSANALSGRETKDLTDFTSLQNLRILGLMDVTLTIPSVPDQGSDRRVRTAGSIIGTSVPYGMADTLGRHEHLSILDMVIPAFRGHEDQLLMGMFDGQALPTGGSKVAKFLHEKFKHYFSDELEKLRTGEDPCDALRRAYLALNKELATAALQAIEARDHPSSALVHRASVSGLELGEDDMTSGAVATVLYFQNMELYVSNVGDAQAVIIDSEGSHRPITRKHAPAEPEERIRIREAGCFVSRQGKLNDVLEVSRAFGYVQHLPGVIAAPHTSHVSLKESDEIVMIASREMWDYLSTDFAVDVARSERGDLMRAAQKLRDLAIAFGANNKIMVMMLGVSDMRKRERARFRTHSMSMGPSGTPDDYFTSNRRAKRGRENVGDSKLARLDQEIEPPQGEVSLVFTDIKNSTMLWETYPIAMRSAIKMHNEIMRRQLRIIGGYEVKTEGDAFMVAFSTVTSALLWCFTVQIQLLDVPWPQEILSSIHGQEVLDNDGNRIFRGLSVRMGIHWGHPVCEQDPVTKRMDYFGPMVNRAARISSVADGGQITVSSDFIAEIQRLLETHIESDRVGSTGSEDAMGDELMGAAIRRELRSLSSQGFEVKDLGQRNLKGLENPEYIYLMYPHALSSRLIVQQQQAAEKDVGVEGPDGTVAQKSADSQLTIDTQHVWDLWKVSLRLEMLCSSLQCPGITELKPPETALLERMKSRGGEITDRFVVNFVEHQISRIETCVTTLALRNMVQPFRPGILQDCKSMDDILGVILAGMTELKALKGQMQAQQ</sequence>
<dbReference type="PANTHER" id="PTHR48051">
    <property type="match status" value="1"/>
</dbReference>
<feature type="domain" description="Ras-associating" evidence="15">
    <location>
        <begin position="587"/>
        <end position="678"/>
    </location>
</feature>
<keyword evidence="6" id="KW-0479">Metal-binding</keyword>
<dbReference type="InterPro" id="IPR036457">
    <property type="entry name" value="PPM-type-like_dom_sf"/>
</dbReference>
<evidence type="ECO:0000259" key="14">
    <source>
        <dbReference type="PROSITE" id="PS50125"/>
    </source>
</evidence>
<dbReference type="SMART" id="SM00332">
    <property type="entry name" value="PP2Cc"/>
    <property type="match status" value="1"/>
</dbReference>
<dbReference type="Gene3D" id="3.30.70.1230">
    <property type="entry name" value="Nucleotide cyclase"/>
    <property type="match status" value="1"/>
</dbReference>
<dbReference type="InterPro" id="IPR029787">
    <property type="entry name" value="Nucleotide_cyclase"/>
</dbReference>
<comment type="similarity">
    <text evidence="2">Belongs to the adenylyl cyclase class-3 family.</text>
</comment>
<feature type="compositionally biased region" description="Polar residues" evidence="13">
    <location>
        <begin position="218"/>
        <end position="228"/>
    </location>
</feature>
<dbReference type="Pfam" id="PF23598">
    <property type="entry name" value="LRR_14"/>
    <property type="match status" value="1"/>
</dbReference>
<accession>A0ABR3PPQ2</accession>
<keyword evidence="9" id="KW-0115">cAMP biosynthesis</keyword>
<evidence type="ECO:0000259" key="16">
    <source>
        <dbReference type="PROSITE" id="PS51746"/>
    </source>
</evidence>
<feature type="compositionally biased region" description="Low complexity" evidence="13">
    <location>
        <begin position="270"/>
        <end position="280"/>
    </location>
</feature>
<evidence type="ECO:0000256" key="3">
    <source>
        <dbReference type="ARBA" id="ARBA00012201"/>
    </source>
</evidence>
<dbReference type="PROSITE" id="PS51746">
    <property type="entry name" value="PPM_2"/>
    <property type="match status" value="1"/>
</dbReference>
<dbReference type="PROSITE" id="PS50200">
    <property type="entry name" value="RA"/>
    <property type="match status" value="1"/>
</dbReference>
<feature type="region of interest" description="Disordered" evidence="13">
    <location>
        <begin position="1109"/>
        <end position="1166"/>
    </location>
</feature>
<dbReference type="PROSITE" id="PS50125">
    <property type="entry name" value="GUANYLATE_CYCLASE_2"/>
    <property type="match status" value="1"/>
</dbReference>
<dbReference type="CDD" id="cd07302">
    <property type="entry name" value="CHD"/>
    <property type="match status" value="1"/>
</dbReference>